<organism evidence="1 2">
    <name type="scientific">Rahnella inusitata</name>
    <dbReference type="NCBI Taxonomy" id="58169"/>
    <lineage>
        <taxon>Bacteria</taxon>
        <taxon>Pseudomonadati</taxon>
        <taxon>Pseudomonadota</taxon>
        <taxon>Gammaproteobacteria</taxon>
        <taxon>Enterobacterales</taxon>
        <taxon>Yersiniaceae</taxon>
        <taxon>Rahnella</taxon>
    </lineage>
</organism>
<dbReference type="Proteomes" id="UP000284119">
    <property type="component" value="Unassembled WGS sequence"/>
</dbReference>
<keyword evidence="2" id="KW-1185">Reference proteome</keyword>
<name>A0ABX9NU32_9GAMM</name>
<evidence type="ECO:0000313" key="2">
    <source>
        <dbReference type="Proteomes" id="UP000284119"/>
    </source>
</evidence>
<reference evidence="1 2" key="1">
    <citation type="submission" date="2018-09" db="EMBL/GenBank/DDBJ databases">
        <authorList>
            <person name="Le Fleche-Mateos A."/>
        </authorList>
    </citation>
    <scope>NUCLEOTIDE SEQUENCE [LARGE SCALE GENOMIC DNA]</scope>
    <source>
        <strain evidence="1 2">DSM 30078</strain>
    </source>
</reference>
<comment type="caution">
    <text evidence="1">The sequence shown here is derived from an EMBL/GenBank/DDBJ whole genome shotgun (WGS) entry which is preliminary data.</text>
</comment>
<accession>A0ABX9NU32</accession>
<gene>
    <name evidence="1" type="ORF">D5396_21620</name>
</gene>
<sequence length="76" mass="8603">MAATTEAVAPHQFDEINAPVPILNPDNSLTTKIPYMIYIVFHHKNLPDNTSKSENFGKVTCKLFSQTLFYKLNGLY</sequence>
<proteinExistence type="predicted"/>
<evidence type="ECO:0000313" key="1">
    <source>
        <dbReference type="EMBL" id="RJT09314.1"/>
    </source>
</evidence>
<protein>
    <submittedName>
        <fullName evidence="1">Uncharacterized protein</fullName>
    </submittedName>
</protein>
<dbReference type="EMBL" id="RAHG01000018">
    <property type="protein sequence ID" value="RJT09314.1"/>
    <property type="molecule type" value="Genomic_DNA"/>
</dbReference>